<reference evidence="2 3" key="1">
    <citation type="journal article" date="2024" name="Nat. Commun.">
        <title>Phylogenomics reveals the evolutionary origins of lichenization in chlorophyte algae.</title>
        <authorList>
            <person name="Puginier C."/>
            <person name="Libourel C."/>
            <person name="Otte J."/>
            <person name="Skaloud P."/>
            <person name="Haon M."/>
            <person name="Grisel S."/>
            <person name="Petersen M."/>
            <person name="Berrin J.G."/>
            <person name="Delaux P.M."/>
            <person name="Dal Grande F."/>
            <person name="Keller J."/>
        </authorList>
    </citation>
    <scope>NUCLEOTIDE SEQUENCE [LARGE SCALE GENOMIC DNA]</scope>
    <source>
        <strain evidence="2 3">SAG 216-7</strain>
    </source>
</reference>
<feature type="transmembrane region" description="Helical" evidence="1">
    <location>
        <begin position="237"/>
        <end position="254"/>
    </location>
</feature>
<keyword evidence="1" id="KW-1133">Transmembrane helix</keyword>
<dbReference type="EMBL" id="JALJOT010000012">
    <property type="protein sequence ID" value="KAK9905008.1"/>
    <property type="molecule type" value="Genomic_DNA"/>
</dbReference>
<evidence type="ECO:0000313" key="2">
    <source>
        <dbReference type="EMBL" id="KAK9905008.1"/>
    </source>
</evidence>
<evidence type="ECO:0000313" key="3">
    <source>
        <dbReference type="Proteomes" id="UP001491310"/>
    </source>
</evidence>
<dbReference type="PANTHER" id="PTHR35514:SF1">
    <property type="entry name" value="THYLAKOID LUMENAL 15.0 KDA PROTEIN 2, CHLOROPLASTIC"/>
    <property type="match status" value="1"/>
</dbReference>
<keyword evidence="1" id="KW-0472">Membrane</keyword>
<protein>
    <recommendedName>
        <fullName evidence="4">TPM domain-containing protein</fullName>
    </recommendedName>
</protein>
<feature type="transmembrane region" description="Helical" evidence="1">
    <location>
        <begin position="208"/>
        <end position="231"/>
    </location>
</feature>
<comment type="caution">
    <text evidence="2">The sequence shown here is derived from an EMBL/GenBank/DDBJ whole genome shotgun (WGS) entry which is preliminary data.</text>
</comment>
<evidence type="ECO:0000256" key="1">
    <source>
        <dbReference type="SAM" id="Phobius"/>
    </source>
</evidence>
<evidence type="ECO:0008006" key="4">
    <source>
        <dbReference type="Google" id="ProtNLM"/>
    </source>
</evidence>
<keyword evidence="3" id="KW-1185">Reference proteome</keyword>
<dbReference type="PANTHER" id="PTHR35514">
    <property type="entry name" value="THYLAKOID LUMENAL 15.0 KDA PROTEIN 2, CHLOROPLASTIC"/>
    <property type="match status" value="1"/>
</dbReference>
<proteinExistence type="predicted"/>
<accession>A0ABR2YGW2</accession>
<gene>
    <name evidence="2" type="ORF">WJX75_007611</name>
</gene>
<sequence>MLEPIVKNLAAIAMTASLWSAASDAEALTSLQQSIRSDIPVLDLARVVPSGREQELEEKLRSLEQRSGWRVRLLTRPGPNAGPSEDEIRSAWQLDSKSSLVVVDPTSPNILQFRSGAEVNRILSRPFFVELQSRYGNLFYVREEGEAAAVMSTVDALVECLETPGGCAVVPGLPPNQYQLTLITSVIGGFIAGYASRLQPEGIVQRKWVWILLFSPLWGTLFISFGIGPIVTRTSDPIPVLLNTAAFLAAALVFRLSPLFKQSAIDTSILKRSSQERDDGG</sequence>
<dbReference type="Proteomes" id="UP001491310">
    <property type="component" value="Unassembled WGS sequence"/>
</dbReference>
<keyword evidence="1" id="KW-0812">Transmembrane</keyword>
<organism evidence="2 3">
    <name type="scientific">Coccomyxa subellipsoidea</name>
    <dbReference type="NCBI Taxonomy" id="248742"/>
    <lineage>
        <taxon>Eukaryota</taxon>
        <taxon>Viridiplantae</taxon>
        <taxon>Chlorophyta</taxon>
        <taxon>core chlorophytes</taxon>
        <taxon>Trebouxiophyceae</taxon>
        <taxon>Trebouxiophyceae incertae sedis</taxon>
        <taxon>Coccomyxaceae</taxon>
        <taxon>Coccomyxa</taxon>
    </lineage>
</organism>
<name>A0ABR2YGW2_9CHLO</name>
<feature type="transmembrane region" description="Helical" evidence="1">
    <location>
        <begin position="178"/>
        <end position="196"/>
    </location>
</feature>